<dbReference type="AlphaFoldDB" id="K2FZU3"/>
<organism evidence="9">
    <name type="scientific">uncultured bacterium</name>
    <name type="common">gcode 4</name>
    <dbReference type="NCBI Taxonomy" id="1234023"/>
    <lineage>
        <taxon>Bacteria</taxon>
        <taxon>environmental samples</taxon>
    </lineage>
</organism>
<proteinExistence type="inferred from homology"/>
<evidence type="ECO:0000259" key="8">
    <source>
        <dbReference type="Pfam" id="PF09334"/>
    </source>
</evidence>
<dbReference type="InterPro" id="IPR015413">
    <property type="entry name" value="Methionyl/Leucyl_tRNA_Synth"/>
</dbReference>
<dbReference type="EC" id="6.1.1.10" evidence="1"/>
<protein>
    <recommendedName>
        <fullName evidence="1">methionine--tRNA ligase</fullName>
        <ecNumber evidence="1">6.1.1.10</ecNumber>
    </recommendedName>
</protein>
<keyword evidence="6 7" id="KW-0030">Aminoacyl-tRNA synthetase</keyword>
<dbReference type="Pfam" id="PF09334">
    <property type="entry name" value="tRNA-synt_1g"/>
    <property type="match status" value="1"/>
</dbReference>
<accession>K2FZU3</accession>
<evidence type="ECO:0000256" key="1">
    <source>
        <dbReference type="ARBA" id="ARBA00012838"/>
    </source>
</evidence>
<comment type="caution">
    <text evidence="9">The sequence shown here is derived from an EMBL/GenBank/DDBJ whole genome shotgun (WGS) entry which is preliminary data.</text>
</comment>
<dbReference type="Gene3D" id="2.170.220.10">
    <property type="match status" value="1"/>
</dbReference>
<evidence type="ECO:0000256" key="4">
    <source>
        <dbReference type="ARBA" id="ARBA00022840"/>
    </source>
</evidence>
<dbReference type="InterPro" id="IPR009080">
    <property type="entry name" value="tRNAsynth_Ia_anticodon-bd"/>
</dbReference>
<dbReference type="InterPro" id="IPR033911">
    <property type="entry name" value="MetRS_core"/>
</dbReference>
<gene>
    <name evidence="9" type="ORF">ACD_3C00054G0018</name>
</gene>
<dbReference type="EMBL" id="AMFJ01000328">
    <property type="protein sequence ID" value="EKE28478.1"/>
    <property type="molecule type" value="Genomic_DNA"/>
</dbReference>
<evidence type="ECO:0000256" key="6">
    <source>
        <dbReference type="ARBA" id="ARBA00023146"/>
    </source>
</evidence>
<evidence type="ECO:0000256" key="5">
    <source>
        <dbReference type="ARBA" id="ARBA00022917"/>
    </source>
</evidence>
<evidence type="ECO:0000256" key="7">
    <source>
        <dbReference type="RuleBase" id="RU363039"/>
    </source>
</evidence>
<dbReference type="PRINTS" id="PR01041">
    <property type="entry name" value="TRNASYNTHMET"/>
</dbReference>
<dbReference type="InterPro" id="IPR014729">
    <property type="entry name" value="Rossmann-like_a/b/a_fold"/>
</dbReference>
<keyword evidence="4 7" id="KW-0067">ATP-binding</keyword>
<sequence>MFAFGIPLCLVIINKNMTKKPFFVTTPIYYSNWIPHIWHSYSSFIADIIAKYKKISWFEVKFSTWVDENSQKVVEKAQENNMQVMDYADAMALKHKEVWDWLKIGYTDFIRTTESRHHKLVQEVLQKSFDKWDIYEWVYEWLYCVWCEAYKKPSDLNEQGCCPDHLTKPQVIKEKNWFFALSKYQSVLEEFYENNKDFIIPNYRANEVTEFIKWWLEDFSISRESNKFWIPLPFDPTQVTYVWYDALFNYITVCLNWDEKFWPANLHIVGKDIIRFHAIFWPAMLISAWYELPKNILATWFFTVNGQKISKTLGNVIDPVEFSKKYSRDMLVLYLLSAFPIGQDWDFSEEQAITMFNAKMANTLGNLVNRVVVLTLKLEETELKWDFDNKSVEKRHPEIKFSEIDEELETLKKDYIANMDSYDLKWALDKVFAFLNNLNTYMNATSPWEMFSDIDKKKSDVRDILFTVAECLRVTWLCLFPFFEEKMTEMFMRLWLNEYPKMLKEWMLKELINKGEIFVIKEKWNPLYPRI</sequence>
<dbReference type="SUPFAM" id="SSF47323">
    <property type="entry name" value="Anticodon-binding domain of a subclass of class I aminoacyl-tRNA synthetases"/>
    <property type="match status" value="1"/>
</dbReference>
<dbReference type="GO" id="GO:0005524">
    <property type="term" value="F:ATP binding"/>
    <property type="evidence" value="ECO:0007669"/>
    <property type="project" value="UniProtKB-KW"/>
</dbReference>
<dbReference type="Gene3D" id="3.40.50.620">
    <property type="entry name" value="HUPs"/>
    <property type="match status" value="1"/>
</dbReference>
<dbReference type="InterPro" id="IPR023457">
    <property type="entry name" value="Met-tRNA_synth_2"/>
</dbReference>
<dbReference type="SUPFAM" id="SSF52374">
    <property type="entry name" value="Nucleotidylyl transferase"/>
    <property type="match status" value="1"/>
</dbReference>
<evidence type="ECO:0000313" key="9">
    <source>
        <dbReference type="EMBL" id="EKE28478.1"/>
    </source>
</evidence>
<name>K2FZU3_9BACT</name>
<keyword evidence="2 7" id="KW-0436">Ligase</keyword>
<dbReference type="GO" id="GO:0004825">
    <property type="term" value="F:methionine-tRNA ligase activity"/>
    <property type="evidence" value="ECO:0007669"/>
    <property type="project" value="UniProtKB-EC"/>
</dbReference>
<dbReference type="PANTHER" id="PTHR43326:SF1">
    <property type="entry name" value="METHIONINE--TRNA LIGASE, MITOCHONDRIAL"/>
    <property type="match status" value="1"/>
</dbReference>
<comment type="similarity">
    <text evidence="7">Belongs to the class-I aminoacyl-tRNA synthetase family.</text>
</comment>
<dbReference type="PANTHER" id="PTHR43326">
    <property type="entry name" value="METHIONYL-TRNA SYNTHETASE"/>
    <property type="match status" value="1"/>
</dbReference>
<feature type="domain" description="Methionyl/Leucyl tRNA synthetase" evidence="8">
    <location>
        <begin position="150"/>
        <end position="371"/>
    </location>
</feature>
<keyword evidence="3 7" id="KW-0547">Nucleotide-binding</keyword>
<keyword evidence="5 7" id="KW-0648">Protein biosynthesis</keyword>
<evidence type="ECO:0000256" key="2">
    <source>
        <dbReference type="ARBA" id="ARBA00022598"/>
    </source>
</evidence>
<dbReference type="CDD" id="cd00814">
    <property type="entry name" value="MetRS_core"/>
    <property type="match status" value="1"/>
</dbReference>
<evidence type="ECO:0000256" key="3">
    <source>
        <dbReference type="ARBA" id="ARBA00022741"/>
    </source>
</evidence>
<dbReference type="Gene3D" id="1.10.730.10">
    <property type="entry name" value="Isoleucyl-tRNA Synthetase, Domain 1"/>
    <property type="match status" value="1"/>
</dbReference>
<reference evidence="9" key="1">
    <citation type="journal article" date="2012" name="Science">
        <title>Fermentation, hydrogen, and sulfur metabolism in multiple uncultivated bacterial phyla.</title>
        <authorList>
            <person name="Wrighton K.C."/>
            <person name="Thomas B.C."/>
            <person name="Sharon I."/>
            <person name="Miller C.S."/>
            <person name="Castelle C.J."/>
            <person name="VerBerkmoes N.C."/>
            <person name="Wilkins M.J."/>
            <person name="Hettich R.L."/>
            <person name="Lipton M.S."/>
            <person name="Williams K.H."/>
            <person name="Long P.E."/>
            <person name="Banfield J.F."/>
        </authorList>
    </citation>
    <scope>NUCLEOTIDE SEQUENCE [LARGE SCALE GENOMIC DNA]</scope>
</reference>
<dbReference type="GO" id="GO:0006431">
    <property type="term" value="P:methionyl-tRNA aminoacylation"/>
    <property type="evidence" value="ECO:0007669"/>
    <property type="project" value="InterPro"/>
</dbReference>